<reference evidence="2 3" key="1">
    <citation type="journal article" date="2019" name="Nat. Ecol. Evol.">
        <title>Megaphylogeny resolves global patterns of mushroom evolution.</title>
        <authorList>
            <person name="Varga T."/>
            <person name="Krizsan K."/>
            <person name="Foldi C."/>
            <person name="Dima B."/>
            <person name="Sanchez-Garcia M."/>
            <person name="Sanchez-Ramirez S."/>
            <person name="Szollosi G.J."/>
            <person name="Szarkandi J.G."/>
            <person name="Papp V."/>
            <person name="Albert L."/>
            <person name="Andreopoulos W."/>
            <person name="Angelini C."/>
            <person name="Antonin V."/>
            <person name="Barry K.W."/>
            <person name="Bougher N.L."/>
            <person name="Buchanan P."/>
            <person name="Buyck B."/>
            <person name="Bense V."/>
            <person name="Catcheside P."/>
            <person name="Chovatia M."/>
            <person name="Cooper J."/>
            <person name="Damon W."/>
            <person name="Desjardin D."/>
            <person name="Finy P."/>
            <person name="Geml J."/>
            <person name="Haridas S."/>
            <person name="Hughes K."/>
            <person name="Justo A."/>
            <person name="Karasinski D."/>
            <person name="Kautmanova I."/>
            <person name="Kiss B."/>
            <person name="Kocsube S."/>
            <person name="Kotiranta H."/>
            <person name="LaButti K.M."/>
            <person name="Lechner B.E."/>
            <person name="Liimatainen K."/>
            <person name="Lipzen A."/>
            <person name="Lukacs Z."/>
            <person name="Mihaltcheva S."/>
            <person name="Morgado L.N."/>
            <person name="Niskanen T."/>
            <person name="Noordeloos M.E."/>
            <person name="Ohm R.A."/>
            <person name="Ortiz-Santana B."/>
            <person name="Ovrebo C."/>
            <person name="Racz N."/>
            <person name="Riley R."/>
            <person name="Savchenko A."/>
            <person name="Shiryaev A."/>
            <person name="Soop K."/>
            <person name="Spirin V."/>
            <person name="Szebenyi C."/>
            <person name="Tomsovsky M."/>
            <person name="Tulloss R.E."/>
            <person name="Uehling J."/>
            <person name="Grigoriev I.V."/>
            <person name="Vagvolgyi C."/>
            <person name="Papp T."/>
            <person name="Martin F.M."/>
            <person name="Miettinen O."/>
            <person name="Hibbett D.S."/>
            <person name="Nagy L.G."/>
        </authorList>
    </citation>
    <scope>NUCLEOTIDE SEQUENCE [LARGE SCALE GENOMIC DNA]</scope>
    <source>
        <strain evidence="2 3">CBS 121175</strain>
    </source>
</reference>
<proteinExistence type="predicted"/>
<feature type="transmembrane region" description="Helical" evidence="1">
    <location>
        <begin position="33"/>
        <end position="53"/>
    </location>
</feature>
<name>A0A5C3L4S3_COPMA</name>
<keyword evidence="3" id="KW-1185">Reference proteome</keyword>
<dbReference type="AlphaFoldDB" id="A0A5C3L4S3"/>
<feature type="transmembrane region" description="Helical" evidence="1">
    <location>
        <begin position="174"/>
        <end position="194"/>
    </location>
</feature>
<keyword evidence="1" id="KW-0812">Transmembrane</keyword>
<protein>
    <submittedName>
        <fullName evidence="2">Uncharacterized protein</fullName>
    </submittedName>
</protein>
<feature type="transmembrane region" description="Helical" evidence="1">
    <location>
        <begin position="91"/>
        <end position="113"/>
    </location>
</feature>
<evidence type="ECO:0000313" key="2">
    <source>
        <dbReference type="EMBL" id="TFK27602.1"/>
    </source>
</evidence>
<dbReference type="Proteomes" id="UP000307440">
    <property type="component" value="Unassembled WGS sequence"/>
</dbReference>
<keyword evidence="1" id="KW-1133">Transmembrane helix</keyword>
<evidence type="ECO:0000256" key="1">
    <source>
        <dbReference type="SAM" id="Phobius"/>
    </source>
</evidence>
<sequence>MYLPSQSVVGLAYIGLSGVTGKHVAQSTEGYEWFDAILLVLGSSLAHVCLIFGRWSRLIVLFINDIVRNPSVWTFPAFDASYRFFQNHPHIVYLASLSIFFGPIILLVPFLLLQEIGVLFAFNLSFASHGLIPGRVEDHYETLKEHFMESKEKVFASVEAATSVFNDWTSEHPLLMIFRVLSGLLGLYVLYGLWSGWNHPQ</sequence>
<accession>A0A5C3L4S3</accession>
<keyword evidence="1" id="KW-0472">Membrane</keyword>
<gene>
    <name evidence="2" type="ORF">FA15DRAFT_692416</name>
</gene>
<dbReference type="EMBL" id="ML210163">
    <property type="protein sequence ID" value="TFK27602.1"/>
    <property type="molecule type" value="Genomic_DNA"/>
</dbReference>
<dbReference type="OrthoDB" id="2977496at2759"/>
<evidence type="ECO:0000313" key="3">
    <source>
        <dbReference type="Proteomes" id="UP000307440"/>
    </source>
</evidence>
<organism evidence="2 3">
    <name type="scientific">Coprinopsis marcescibilis</name>
    <name type="common">Agaric fungus</name>
    <name type="synonym">Psathyrella marcescibilis</name>
    <dbReference type="NCBI Taxonomy" id="230819"/>
    <lineage>
        <taxon>Eukaryota</taxon>
        <taxon>Fungi</taxon>
        <taxon>Dikarya</taxon>
        <taxon>Basidiomycota</taxon>
        <taxon>Agaricomycotina</taxon>
        <taxon>Agaricomycetes</taxon>
        <taxon>Agaricomycetidae</taxon>
        <taxon>Agaricales</taxon>
        <taxon>Agaricineae</taxon>
        <taxon>Psathyrellaceae</taxon>
        <taxon>Coprinopsis</taxon>
    </lineage>
</organism>